<dbReference type="Gene3D" id="4.10.220.110">
    <property type="match status" value="1"/>
</dbReference>
<sequence length="678" mass="74279">MRGLRLIFESFRPKSPREDLSVRTFSVRETISEPFEVSIMARSHDASIDLESIVGKPAAFVMDRGEHFSIGQARRRWEGICTHIEQIRVEDSETGESTYTLTILPKVWLLGQRLGYRVFQHLSIPDIVDKLLGEWKIQHKWAIDRGAYPRLEYRVQHGESELAFLSRLLEEAGIAYSFPDEDGAGTMLQFSDALAAGKPHPHSPLTFDDAPNRTAPKEYVTAVQMSHRVRPGAYVVRDHDFRRPDFPSQAEAPKALDPEHRYEQYHYQPGALLVETTKGAGATPVADDKGMARHDEAFGVTRATQSLQADRHEKRVVTYTTNSMILAPGVIFVIQDHPHQGLVQQRLLVTELCLSGSVVSEWEMSGRAVFAADPYRPPMVTPKPRALGMESAVVVGPRGQEIHTDEFGRIRVQFPWDREGKHDDDSSCWIRVSQGWAGTGMGSITIPRVGQEVLVGFLGGDPDQPVVVGRVFNGKNLVPYKLPEHKTRSTLKSASSPGGGGSNELLFEDARGKELVYVHAQRDLHAKVLGDEHEQIQGDHRMLVGKRQDIVIKAEKKELVVGRSDLHVGGDERRQVDGKASITVGGSRHEKVQRSHALSAGQEIHLAAGTSVVIEGALDLTLKGPGGFIRIDPSGVSIVGNLVRINSGGAAGAGSGAAPDAPEDALEAVVELPGAGTP</sequence>
<proteinExistence type="inferred from homology"/>
<dbReference type="SUPFAM" id="SSF69349">
    <property type="entry name" value="Phage fibre proteins"/>
    <property type="match status" value="1"/>
</dbReference>
<evidence type="ECO:0000256" key="2">
    <source>
        <dbReference type="ARBA" id="ARBA00005558"/>
    </source>
</evidence>
<evidence type="ECO:0000313" key="7">
    <source>
        <dbReference type="Proteomes" id="UP000309215"/>
    </source>
</evidence>
<evidence type="ECO:0000256" key="3">
    <source>
        <dbReference type="ARBA" id="ARBA00022525"/>
    </source>
</evidence>
<keyword evidence="7" id="KW-1185">Reference proteome</keyword>
<gene>
    <name evidence="6" type="primary">tssI</name>
    <name evidence="6" type="ORF">E8A74_51190</name>
</gene>
<comment type="subcellular location">
    <subcellularLocation>
        <location evidence="1">Secreted</location>
    </subcellularLocation>
</comment>
<dbReference type="InterPro" id="IPR050708">
    <property type="entry name" value="T6SS_VgrG/RHS"/>
</dbReference>
<dbReference type="GO" id="GO:0005576">
    <property type="term" value="C:extracellular region"/>
    <property type="evidence" value="ECO:0007669"/>
    <property type="project" value="UniProtKB-SubCell"/>
</dbReference>
<dbReference type="Pfam" id="PF22178">
    <property type="entry name" value="Gp5_trimer_C"/>
    <property type="match status" value="1"/>
</dbReference>
<organism evidence="6 7">
    <name type="scientific">Polyangium fumosum</name>
    <dbReference type="NCBI Taxonomy" id="889272"/>
    <lineage>
        <taxon>Bacteria</taxon>
        <taxon>Pseudomonadati</taxon>
        <taxon>Myxococcota</taxon>
        <taxon>Polyangia</taxon>
        <taxon>Polyangiales</taxon>
        <taxon>Polyangiaceae</taxon>
        <taxon>Polyangium</taxon>
    </lineage>
</organism>
<evidence type="ECO:0000256" key="1">
    <source>
        <dbReference type="ARBA" id="ARBA00004613"/>
    </source>
</evidence>
<evidence type="ECO:0000259" key="5">
    <source>
        <dbReference type="Pfam" id="PF22178"/>
    </source>
</evidence>
<feature type="domain" description="Gp5/Type VI secretion system Vgr protein OB-fold" evidence="4">
    <location>
        <begin position="404"/>
        <end position="472"/>
    </location>
</feature>
<dbReference type="Pfam" id="PF05954">
    <property type="entry name" value="Phage_GPD"/>
    <property type="match status" value="1"/>
</dbReference>
<dbReference type="Gene3D" id="3.55.50.10">
    <property type="entry name" value="Baseplate protein-like domains"/>
    <property type="match status" value="1"/>
</dbReference>
<dbReference type="EMBL" id="SSMQ01000156">
    <property type="protein sequence ID" value="TKC90027.1"/>
    <property type="molecule type" value="Genomic_DNA"/>
</dbReference>
<dbReference type="NCBIfam" id="TIGR01646">
    <property type="entry name" value="vgr_GE"/>
    <property type="match status" value="1"/>
</dbReference>
<dbReference type="InterPro" id="IPR037026">
    <property type="entry name" value="Vgr_OB-fold_dom_sf"/>
</dbReference>
<dbReference type="Proteomes" id="UP000309215">
    <property type="component" value="Unassembled WGS sequence"/>
</dbReference>
<protein>
    <submittedName>
        <fullName evidence="6">Type VI secretion system tip protein VgrG</fullName>
    </submittedName>
</protein>
<dbReference type="Gene3D" id="2.40.50.230">
    <property type="entry name" value="Gp5 N-terminal domain"/>
    <property type="match status" value="1"/>
</dbReference>
<dbReference type="Pfam" id="PF04717">
    <property type="entry name" value="Phage_base_V"/>
    <property type="match status" value="1"/>
</dbReference>
<dbReference type="InterPro" id="IPR017847">
    <property type="entry name" value="T6SS_RhsGE_Vgr_subset"/>
</dbReference>
<dbReference type="InterPro" id="IPR006531">
    <property type="entry name" value="Gp5/Vgr_OB"/>
</dbReference>
<dbReference type="InterPro" id="IPR054030">
    <property type="entry name" value="Gp5_Vgr_C"/>
</dbReference>
<dbReference type="NCBIfam" id="TIGR03361">
    <property type="entry name" value="VI_Rhs_Vgr"/>
    <property type="match status" value="1"/>
</dbReference>
<keyword evidence="3" id="KW-0964">Secreted</keyword>
<dbReference type="PANTHER" id="PTHR32305">
    <property type="match status" value="1"/>
</dbReference>
<comment type="caution">
    <text evidence="6">The sequence shown here is derived from an EMBL/GenBank/DDBJ whole genome shotgun (WGS) entry which is preliminary data.</text>
</comment>
<dbReference type="OrthoDB" id="9762420at2"/>
<dbReference type="SUPFAM" id="SSF69279">
    <property type="entry name" value="Phage tail proteins"/>
    <property type="match status" value="2"/>
</dbReference>
<dbReference type="SUPFAM" id="SSF69255">
    <property type="entry name" value="gp5 N-terminal domain-like"/>
    <property type="match status" value="1"/>
</dbReference>
<dbReference type="InterPro" id="IPR006533">
    <property type="entry name" value="T6SS_Vgr_RhsGE"/>
</dbReference>
<reference evidence="6 7" key="1">
    <citation type="submission" date="2019-04" db="EMBL/GenBank/DDBJ databases">
        <authorList>
            <person name="Li Y."/>
            <person name="Wang J."/>
        </authorList>
    </citation>
    <scope>NUCLEOTIDE SEQUENCE [LARGE SCALE GENOMIC DNA]</scope>
    <source>
        <strain evidence="6 7">DSM 14668</strain>
    </source>
</reference>
<accession>A0A4U1I9E4</accession>
<evidence type="ECO:0000313" key="6">
    <source>
        <dbReference type="EMBL" id="TKC90027.1"/>
    </source>
</evidence>
<dbReference type="PANTHER" id="PTHR32305:SF15">
    <property type="entry name" value="PROTEIN RHSA-RELATED"/>
    <property type="match status" value="1"/>
</dbReference>
<dbReference type="Gene3D" id="2.30.110.50">
    <property type="match status" value="1"/>
</dbReference>
<comment type="similarity">
    <text evidence="2">Belongs to the VgrG protein family.</text>
</comment>
<dbReference type="RefSeq" id="WP_136936516.1">
    <property type="nucleotide sequence ID" value="NZ_SSMQ01000156.1"/>
</dbReference>
<name>A0A4U1I9E4_9BACT</name>
<feature type="domain" description="Gp5/Type VI secretion system Vgr C-terminal trimerisation" evidence="5">
    <location>
        <begin position="489"/>
        <end position="597"/>
    </location>
</feature>
<dbReference type="AlphaFoldDB" id="A0A4U1I9E4"/>
<evidence type="ECO:0000259" key="4">
    <source>
        <dbReference type="Pfam" id="PF04717"/>
    </source>
</evidence>